<protein>
    <submittedName>
        <fullName evidence="3">Uncharacterized protein</fullName>
    </submittedName>
</protein>
<keyword evidence="2" id="KW-0732">Signal</keyword>
<dbReference type="Proteomes" id="UP001292094">
    <property type="component" value="Unassembled WGS sequence"/>
</dbReference>
<feature type="signal peptide" evidence="2">
    <location>
        <begin position="1"/>
        <end position="26"/>
    </location>
</feature>
<sequence>MARAPQRSWIFVRLVSTCSLIAFASSLRSVRIATNSHRQYSLHADCWSPDVFDPEACPACAPWVLDLQTYPPEARTSLDSYALLRKAWTRARKIRVKHGFEPTWRNPTLGTSLAILRQRTISSERPPSDPLPALESEREEEDAAPVHSPSPSPPPGPPYFASSPSAHKSRESPKRDSKDRREKRKRRDKDTSSSTSSRRRKSRSSTPRVSREEASSLSSRFKDLVNSLPDMFNQLLEARFPHTAPPSVSSFNQSGSHTLPEIDPVLPDSRPPSPDPTLPSALEQNQASAPDQQPLTTPAPATATTAVATPAPAQASHVDRTSPVPSTSASTPEGATLQFLPVTWTTIPKSSLFNKKATSSIIAAQPPIINISAATPKPKQRFPSKNSPAASKTPAQANHRQPFPISKVTRHLLQSTHE</sequence>
<dbReference type="AlphaFoldDB" id="A0AAE1TLH1"/>
<keyword evidence="4" id="KW-1185">Reference proteome</keyword>
<dbReference type="EMBL" id="JAWZYT010006732">
    <property type="protein sequence ID" value="KAK4287629.1"/>
    <property type="molecule type" value="Genomic_DNA"/>
</dbReference>
<comment type="caution">
    <text evidence="3">The sequence shown here is derived from an EMBL/GenBank/DDBJ whole genome shotgun (WGS) entry which is preliminary data.</text>
</comment>
<proteinExistence type="predicted"/>
<gene>
    <name evidence="3" type="ORF">Pmani_039302</name>
</gene>
<reference evidence="3" key="1">
    <citation type="submission" date="2023-11" db="EMBL/GenBank/DDBJ databases">
        <title>Genome assemblies of two species of porcelain crab, Petrolisthes cinctipes and Petrolisthes manimaculis (Anomura: Porcellanidae).</title>
        <authorList>
            <person name="Angst P."/>
        </authorList>
    </citation>
    <scope>NUCLEOTIDE SEQUENCE</scope>
    <source>
        <strain evidence="3">PB745_02</strain>
        <tissue evidence="3">Gill</tissue>
    </source>
</reference>
<feature type="compositionally biased region" description="Low complexity" evidence="1">
    <location>
        <begin position="289"/>
        <end position="332"/>
    </location>
</feature>
<evidence type="ECO:0000313" key="3">
    <source>
        <dbReference type="EMBL" id="KAK4287629.1"/>
    </source>
</evidence>
<evidence type="ECO:0000256" key="1">
    <source>
        <dbReference type="SAM" id="MobiDB-lite"/>
    </source>
</evidence>
<evidence type="ECO:0000313" key="4">
    <source>
        <dbReference type="Proteomes" id="UP001292094"/>
    </source>
</evidence>
<feature type="region of interest" description="Disordered" evidence="1">
    <location>
        <begin position="372"/>
        <end position="418"/>
    </location>
</feature>
<feature type="region of interest" description="Disordered" evidence="1">
    <location>
        <begin position="118"/>
        <end position="221"/>
    </location>
</feature>
<name>A0AAE1TLH1_9EUCA</name>
<organism evidence="3 4">
    <name type="scientific">Petrolisthes manimaculis</name>
    <dbReference type="NCBI Taxonomy" id="1843537"/>
    <lineage>
        <taxon>Eukaryota</taxon>
        <taxon>Metazoa</taxon>
        <taxon>Ecdysozoa</taxon>
        <taxon>Arthropoda</taxon>
        <taxon>Crustacea</taxon>
        <taxon>Multicrustacea</taxon>
        <taxon>Malacostraca</taxon>
        <taxon>Eumalacostraca</taxon>
        <taxon>Eucarida</taxon>
        <taxon>Decapoda</taxon>
        <taxon>Pleocyemata</taxon>
        <taxon>Anomura</taxon>
        <taxon>Galatheoidea</taxon>
        <taxon>Porcellanidae</taxon>
        <taxon>Petrolisthes</taxon>
    </lineage>
</organism>
<feature type="compositionally biased region" description="Pro residues" evidence="1">
    <location>
        <begin position="148"/>
        <end position="158"/>
    </location>
</feature>
<feature type="region of interest" description="Disordered" evidence="1">
    <location>
        <begin position="242"/>
        <end position="333"/>
    </location>
</feature>
<feature type="compositionally biased region" description="Polar residues" evidence="1">
    <location>
        <begin position="383"/>
        <end position="399"/>
    </location>
</feature>
<evidence type="ECO:0000256" key="2">
    <source>
        <dbReference type="SAM" id="SignalP"/>
    </source>
</evidence>
<feature type="compositionally biased region" description="Polar residues" evidence="1">
    <location>
        <begin position="246"/>
        <end position="257"/>
    </location>
</feature>
<feature type="chain" id="PRO_5042183807" evidence="2">
    <location>
        <begin position="27"/>
        <end position="418"/>
    </location>
</feature>
<feature type="compositionally biased region" description="Basic and acidic residues" evidence="1">
    <location>
        <begin position="168"/>
        <end position="180"/>
    </location>
</feature>
<accession>A0AAE1TLH1</accession>